<dbReference type="InterPro" id="IPR043136">
    <property type="entry name" value="B30.2/SPRY_sf"/>
</dbReference>
<protein>
    <submittedName>
        <fullName evidence="2">SPRY domain-containing protein</fullName>
    </submittedName>
</protein>
<name>A0A183BPR0_GLOPA</name>
<dbReference type="WBParaSite" id="GPLIN_000259600">
    <property type="protein sequence ID" value="GPLIN_000259600"/>
    <property type="gene ID" value="GPLIN_000259600"/>
</dbReference>
<evidence type="ECO:0000313" key="2">
    <source>
        <dbReference type="WBParaSite" id="GPLIN_000259600"/>
    </source>
</evidence>
<organism evidence="1 2">
    <name type="scientific">Globodera pallida</name>
    <name type="common">Potato cyst nematode worm</name>
    <name type="synonym">Heterodera pallida</name>
    <dbReference type="NCBI Taxonomy" id="36090"/>
    <lineage>
        <taxon>Eukaryota</taxon>
        <taxon>Metazoa</taxon>
        <taxon>Ecdysozoa</taxon>
        <taxon>Nematoda</taxon>
        <taxon>Chromadorea</taxon>
        <taxon>Rhabditida</taxon>
        <taxon>Tylenchina</taxon>
        <taxon>Tylenchomorpha</taxon>
        <taxon>Tylenchoidea</taxon>
        <taxon>Heteroderidae</taxon>
        <taxon>Heteroderinae</taxon>
        <taxon>Globodera</taxon>
    </lineage>
</organism>
<keyword evidence="1" id="KW-1185">Reference proteome</keyword>
<sequence>MYYMQFVSFLHLSDLMCCHEVDGCSHDDNGRPYSEGNPQFEKYQVVGCGVKNGQIIYTLDGKRLDTANLFVEFPDSLFACVSLNMPVAKIEANFGPNFQFNIDDEI</sequence>
<evidence type="ECO:0000313" key="1">
    <source>
        <dbReference type="Proteomes" id="UP000050741"/>
    </source>
</evidence>
<dbReference type="AlphaFoldDB" id="A0A183BPR0"/>
<dbReference type="Proteomes" id="UP000050741">
    <property type="component" value="Unassembled WGS sequence"/>
</dbReference>
<reference evidence="2" key="2">
    <citation type="submission" date="2016-06" db="UniProtKB">
        <authorList>
            <consortium name="WormBaseParasite"/>
        </authorList>
    </citation>
    <scope>IDENTIFICATION</scope>
</reference>
<accession>A0A183BPR0</accession>
<dbReference type="Gene3D" id="2.60.120.920">
    <property type="match status" value="1"/>
</dbReference>
<proteinExistence type="predicted"/>
<reference evidence="1" key="1">
    <citation type="submission" date="2014-05" db="EMBL/GenBank/DDBJ databases">
        <title>The genome and life-stage specific transcriptomes of Globodera pallida elucidate key aspects of plant parasitism by a cyst nematode.</title>
        <authorList>
            <person name="Cotton J.A."/>
            <person name="Lilley C.J."/>
            <person name="Jones L.M."/>
            <person name="Kikuchi T."/>
            <person name="Reid A.J."/>
            <person name="Thorpe P."/>
            <person name="Tsai I.J."/>
            <person name="Beasley H."/>
            <person name="Blok V."/>
            <person name="Cock P.J.A."/>
            <person name="Van den Akker S.E."/>
            <person name="Holroyd N."/>
            <person name="Hunt M."/>
            <person name="Mantelin S."/>
            <person name="Naghra H."/>
            <person name="Pain A."/>
            <person name="Palomares-Rius J.E."/>
            <person name="Zarowiecki M."/>
            <person name="Berriman M."/>
            <person name="Jones J.T."/>
            <person name="Urwin P.E."/>
        </authorList>
    </citation>
    <scope>NUCLEOTIDE SEQUENCE [LARGE SCALE GENOMIC DNA]</scope>
    <source>
        <strain evidence="1">Lindley</strain>
    </source>
</reference>